<dbReference type="OrthoDB" id="4537997at2"/>
<organism evidence="1 2">
    <name type="scientific">Rubripirellula lacrimiformis</name>
    <dbReference type="NCBI Taxonomy" id="1930273"/>
    <lineage>
        <taxon>Bacteria</taxon>
        <taxon>Pseudomonadati</taxon>
        <taxon>Planctomycetota</taxon>
        <taxon>Planctomycetia</taxon>
        <taxon>Pirellulales</taxon>
        <taxon>Pirellulaceae</taxon>
        <taxon>Rubripirellula</taxon>
    </lineage>
</organism>
<dbReference type="KEGG" id="rlc:K227x_39050"/>
<protein>
    <submittedName>
        <fullName evidence="1">RNA 2'-phosphotransferase</fullName>
    </submittedName>
</protein>
<sequence>MNKRLTKISKYMAFILRHEPQSIGIQLDESGFVEIDLLVRNANATGKSITADQVRQVVAAHEGKMFAISEDGTRVRAC</sequence>
<keyword evidence="1" id="KW-0808">Transferase</keyword>
<accession>A0A517NEE4</accession>
<dbReference type="GO" id="GO:0016740">
    <property type="term" value="F:transferase activity"/>
    <property type="evidence" value="ECO:0007669"/>
    <property type="project" value="UniProtKB-KW"/>
</dbReference>
<dbReference type="Proteomes" id="UP000318538">
    <property type="component" value="Chromosome"/>
</dbReference>
<evidence type="ECO:0000313" key="2">
    <source>
        <dbReference type="Proteomes" id="UP000318538"/>
    </source>
</evidence>
<dbReference type="InterPro" id="IPR042080">
    <property type="entry name" value="RNA_2'-PTrans_N"/>
</dbReference>
<dbReference type="Gene3D" id="1.10.10.970">
    <property type="entry name" value="RNA 2'-phosphotransferase, Tpt1/KptA family, N-terminal domain"/>
    <property type="match status" value="1"/>
</dbReference>
<dbReference type="Pfam" id="PF01885">
    <property type="entry name" value="PTS_2-RNA"/>
    <property type="match status" value="1"/>
</dbReference>
<reference evidence="1 2" key="1">
    <citation type="submission" date="2019-02" db="EMBL/GenBank/DDBJ databases">
        <title>Deep-cultivation of Planctomycetes and their phenomic and genomic characterization uncovers novel biology.</title>
        <authorList>
            <person name="Wiegand S."/>
            <person name="Jogler M."/>
            <person name="Boedeker C."/>
            <person name="Pinto D."/>
            <person name="Vollmers J."/>
            <person name="Rivas-Marin E."/>
            <person name="Kohn T."/>
            <person name="Peeters S.H."/>
            <person name="Heuer A."/>
            <person name="Rast P."/>
            <person name="Oberbeckmann S."/>
            <person name="Bunk B."/>
            <person name="Jeske O."/>
            <person name="Meyerdierks A."/>
            <person name="Storesund J.E."/>
            <person name="Kallscheuer N."/>
            <person name="Luecker S."/>
            <person name="Lage O.M."/>
            <person name="Pohl T."/>
            <person name="Merkel B.J."/>
            <person name="Hornburger P."/>
            <person name="Mueller R.-W."/>
            <person name="Bruemmer F."/>
            <person name="Labrenz M."/>
            <person name="Spormann A.M."/>
            <person name="Op den Camp H."/>
            <person name="Overmann J."/>
            <person name="Amann R."/>
            <person name="Jetten M.S.M."/>
            <person name="Mascher T."/>
            <person name="Medema M.H."/>
            <person name="Devos D.P."/>
            <person name="Kaster A.-K."/>
            <person name="Ovreas L."/>
            <person name="Rohde M."/>
            <person name="Galperin M.Y."/>
            <person name="Jogler C."/>
        </authorList>
    </citation>
    <scope>NUCLEOTIDE SEQUENCE [LARGE SCALE GENOMIC DNA]</scope>
    <source>
        <strain evidence="1 2">K22_7</strain>
    </source>
</reference>
<dbReference type="RefSeq" id="WP_145171664.1">
    <property type="nucleotide sequence ID" value="NZ_CP036525.1"/>
</dbReference>
<keyword evidence="2" id="KW-1185">Reference proteome</keyword>
<gene>
    <name evidence="1" type="ORF">K227x_39050</name>
</gene>
<dbReference type="InterPro" id="IPR002745">
    <property type="entry name" value="Ptrans_KptA/Tpt1"/>
</dbReference>
<name>A0A517NEE4_9BACT</name>
<evidence type="ECO:0000313" key="1">
    <source>
        <dbReference type="EMBL" id="QDT05505.1"/>
    </source>
</evidence>
<dbReference type="EMBL" id="CP036525">
    <property type="protein sequence ID" value="QDT05505.1"/>
    <property type="molecule type" value="Genomic_DNA"/>
</dbReference>
<dbReference type="AlphaFoldDB" id="A0A517NEE4"/>
<proteinExistence type="predicted"/>
<dbReference type="SUPFAM" id="SSF56399">
    <property type="entry name" value="ADP-ribosylation"/>
    <property type="match status" value="1"/>
</dbReference>